<organism evidence="1 2">
    <name type="scientific">Candidatus Onthousia faecipullorum</name>
    <dbReference type="NCBI Taxonomy" id="2840887"/>
    <lineage>
        <taxon>Bacteria</taxon>
        <taxon>Bacillati</taxon>
        <taxon>Bacillota</taxon>
        <taxon>Bacilli</taxon>
        <taxon>Candidatus Onthousia</taxon>
    </lineage>
</organism>
<evidence type="ECO:0000313" key="1">
    <source>
        <dbReference type="EMBL" id="HIT36930.1"/>
    </source>
</evidence>
<reference evidence="1" key="2">
    <citation type="journal article" date="2021" name="PeerJ">
        <title>Extensive microbial diversity within the chicken gut microbiome revealed by metagenomics and culture.</title>
        <authorList>
            <person name="Gilroy R."/>
            <person name="Ravi A."/>
            <person name="Getino M."/>
            <person name="Pursley I."/>
            <person name="Horton D.L."/>
            <person name="Alikhan N.F."/>
            <person name="Baker D."/>
            <person name="Gharbi K."/>
            <person name="Hall N."/>
            <person name="Watson M."/>
            <person name="Adriaenssens E.M."/>
            <person name="Foster-Nyarko E."/>
            <person name="Jarju S."/>
            <person name="Secka A."/>
            <person name="Antonio M."/>
            <person name="Oren A."/>
            <person name="Chaudhuri R.R."/>
            <person name="La Ragione R."/>
            <person name="Hildebrand F."/>
            <person name="Pallen M.J."/>
        </authorList>
    </citation>
    <scope>NUCLEOTIDE SEQUENCE</scope>
    <source>
        <strain evidence="1">CHK195-26880</strain>
    </source>
</reference>
<name>A0A9D1G9K2_9FIRM</name>
<sequence length="275" mass="31660">MISLPLMINDVILKVTINFKNVEIKKDRLDSGAKDVKESDIVIGKTHLKPYEDSKKPITDPKAITDFIRRNINYGGKNVNYIEVNTKKYKDKDFYDTYIIPIPNYKPNEINDYIYGMLVNNIRLSSPDRIKKTNISLADIGFDELFNGEFYNKIASVKGNNPNSLYIRNSLMNAGCEKQLEILDFFNNLDYEISKNSDVILTDELDTVNSFFKDSNKINNFLTNYKNIAISNYDSYMYLAALNTIVNGRNLEWPVLSEEQQKILIKKLNSNSRAA</sequence>
<dbReference type="Proteomes" id="UP000886833">
    <property type="component" value="Unassembled WGS sequence"/>
</dbReference>
<evidence type="ECO:0000313" key="2">
    <source>
        <dbReference type="Proteomes" id="UP000886833"/>
    </source>
</evidence>
<gene>
    <name evidence="1" type="ORF">IAB59_00400</name>
</gene>
<reference evidence="1" key="1">
    <citation type="submission" date="2020-10" db="EMBL/GenBank/DDBJ databases">
        <authorList>
            <person name="Gilroy R."/>
        </authorList>
    </citation>
    <scope>NUCLEOTIDE SEQUENCE</scope>
    <source>
        <strain evidence="1">CHK195-26880</strain>
    </source>
</reference>
<comment type="caution">
    <text evidence="1">The sequence shown here is derived from an EMBL/GenBank/DDBJ whole genome shotgun (WGS) entry which is preliminary data.</text>
</comment>
<accession>A0A9D1G9K2</accession>
<dbReference type="EMBL" id="DVKQ01000002">
    <property type="protein sequence ID" value="HIT36930.1"/>
    <property type="molecule type" value="Genomic_DNA"/>
</dbReference>
<proteinExistence type="predicted"/>
<dbReference type="AlphaFoldDB" id="A0A9D1G9K2"/>
<protein>
    <submittedName>
        <fullName evidence="1">Uncharacterized protein</fullName>
    </submittedName>
</protein>